<name>A0AAV6G174_9TELE</name>
<organism evidence="2 3">
    <name type="scientific">Alosa alosa</name>
    <name type="common">allis shad</name>
    <dbReference type="NCBI Taxonomy" id="278164"/>
    <lineage>
        <taxon>Eukaryota</taxon>
        <taxon>Metazoa</taxon>
        <taxon>Chordata</taxon>
        <taxon>Craniata</taxon>
        <taxon>Vertebrata</taxon>
        <taxon>Euteleostomi</taxon>
        <taxon>Actinopterygii</taxon>
        <taxon>Neopterygii</taxon>
        <taxon>Teleostei</taxon>
        <taxon>Clupei</taxon>
        <taxon>Clupeiformes</taxon>
        <taxon>Clupeoidei</taxon>
        <taxon>Clupeidae</taxon>
        <taxon>Alosa</taxon>
    </lineage>
</organism>
<keyword evidence="3" id="KW-1185">Reference proteome</keyword>
<protein>
    <submittedName>
        <fullName evidence="2">Uncharacterized protein</fullName>
    </submittedName>
</protein>
<dbReference type="EMBL" id="JADWDJ010000016">
    <property type="protein sequence ID" value="KAG5268853.1"/>
    <property type="molecule type" value="Genomic_DNA"/>
</dbReference>
<evidence type="ECO:0000313" key="3">
    <source>
        <dbReference type="Proteomes" id="UP000823561"/>
    </source>
</evidence>
<feature type="signal peptide" evidence="1">
    <location>
        <begin position="1"/>
        <end position="18"/>
    </location>
</feature>
<proteinExistence type="predicted"/>
<keyword evidence="1" id="KW-0732">Signal</keyword>
<evidence type="ECO:0000256" key="1">
    <source>
        <dbReference type="SAM" id="SignalP"/>
    </source>
</evidence>
<feature type="chain" id="PRO_5043394809" evidence="1">
    <location>
        <begin position="19"/>
        <end position="114"/>
    </location>
</feature>
<accession>A0AAV6G174</accession>
<gene>
    <name evidence="2" type="ORF">AALO_G00217220</name>
</gene>
<evidence type="ECO:0000313" key="2">
    <source>
        <dbReference type="EMBL" id="KAG5268853.1"/>
    </source>
</evidence>
<dbReference type="AlphaFoldDB" id="A0AAV6G174"/>
<reference evidence="2" key="1">
    <citation type="submission" date="2020-10" db="EMBL/GenBank/DDBJ databases">
        <title>Chromosome-scale genome assembly of the Allis shad, Alosa alosa.</title>
        <authorList>
            <person name="Margot Z."/>
            <person name="Christophe K."/>
            <person name="Cabau C."/>
            <person name="Louis A."/>
            <person name="Berthelot C."/>
            <person name="Parey E."/>
            <person name="Roest Crollius H."/>
            <person name="Montfort J."/>
            <person name="Robinson-Rechavi M."/>
            <person name="Bucao C."/>
            <person name="Bouchez O."/>
            <person name="Gislard M."/>
            <person name="Lluch J."/>
            <person name="Milhes M."/>
            <person name="Lampietro C."/>
            <person name="Lopez Roques C."/>
            <person name="Donnadieu C."/>
            <person name="Braasch I."/>
            <person name="Desvignes T."/>
            <person name="Postlethwait J."/>
            <person name="Bobe J."/>
            <person name="Guiguen Y."/>
        </authorList>
    </citation>
    <scope>NUCLEOTIDE SEQUENCE</scope>
    <source>
        <strain evidence="2">M-15738</strain>
        <tissue evidence="2">Blood</tissue>
    </source>
</reference>
<comment type="caution">
    <text evidence="2">The sequence shown here is derived from an EMBL/GenBank/DDBJ whole genome shotgun (WGS) entry which is preliminary data.</text>
</comment>
<sequence length="114" mass="12965">MMLFQTLLLLCNVRSVHFLTRRDPPDPLQASSRSPPPVRVHLLDFRMQMLRRTRGMKIGILTVIEDDQAMKAPDTVTNIAIVLEETVVLQDIKDFPSALAYLCGLLHDMGCQYL</sequence>
<dbReference type="Proteomes" id="UP000823561">
    <property type="component" value="Chromosome 16"/>
</dbReference>